<dbReference type="PROSITE" id="PS51353">
    <property type="entry name" value="ARSC"/>
    <property type="match status" value="1"/>
</dbReference>
<evidence type="ECO:0000256" key="2">
    <source>
        <dbReference type="PROSITE-ProRule" id="PRU01282"/>
    </source>
</evidence>
<dbReference type="EMBL" id="FKIF01000003">
    <property type="protein sequence ID" value="SAI68026.1"/>
    <property type="molecule type" value="Genomic_DNA"/>
</dbReference>
<reference evidence="3 4" key="1">
    <citation type="submission" date="2016-04" db="EMBL/GenBank/DDBJ databases">
        <authorList>
            <consortium name="Pathogen Informatics"/>
        </authorList>
    </citation>
    <scope>NUCLEOTIDE SEQUENCE [LARGE SCALE GENOMIC DNA]</scope>
    <source>
        <strain evidence="3 4">H050680373</strain>
    </source>
</reference>
<proteinExistence type="inferred from homology"/>
<dbReference type="STRING" id="288768.SAMEA3906486_01797"/>
<dbReference type="SUPFAM" id="SSF52833">
    <property type="entry name" value="Thioredoxin-like"/>
    <property type="match status" value="1"/>
</dbReference>
<comment type="similarity">
    <text evidence="1 2">Belongs to the ArsC family.</text>
</comment>
<dbReference type="InterPro" id="IPR006660">
    <property type="entry name" value="Arsenate_reductase-like"/>
</dbReference>
<keyword evidence="4" id="KW-1185">Reference proteome</keyword>
<name>A0A157SDP6_9BORD</name>
<gene>
    <name evidence="3" type="primary">yffB</name>
    <name evidence="3" type="ORF">SAMEA3906486_01797</name>
</gene>
<evidence type="ECO:0000313" key="3">
    <source>
        <dbReference type="EMBL" id="SAI68026.1"/>
    </source>
</evidence>
<dbReference type="PANTHER" id="PTHR30041:SF8">
    <property type="entry name" value="PROTEIN YFFB"/>
    <property type="match status" value="1"/>
</dbReference>
<protein>
    <submittedName>
        <fullName evidence="3">Arsenate reductase</fullName>
    </submittedName>
</protein>
<evidence type="ECO:0000313" key="4">
    <source>
        <dbReference type="Proteomes" id="UP000076848"/>
    </source>
</evidence>
<evidence type="ECO:0000256" key="1">
    <source>
        <dbReference type="ARBA" id="ARBA00007198"/>
    </source>
</evidence>
<dbReference type="InterPro" id="IPR036249">
    <property type="entry name" value="Thioredoxin-like_sf"/>
</dbReference>
<dbReference type="Pfam" id="PF03960">
    <property type="entry name" value="ArsC"/>
    <property type="match status" value="1"/>
</dbReference>
<dbReference type="Proteomes" id="UP000076848">
    <property type="component" value="Unassembled WGS sequence"/>
</dbReference>
<dbReference type="InterPro" id="IPR006504">
    <property type="entry name" value="Tscrpt_reg_Spx/MgsR"/>
</dbReference>
<accession>A0A157SDP6</accession>
<dbReference type="OrthoDB" id="9803749at2"/>
<dbReference type="RefSeq" id="WP_066125972.1">
    <property type="nucleotide sequence ID" value="NZ_FKIF01000003.1"/>
</dbReference>
<dbReference type="Gene3D" id="3.40.30.10">
    <property type="entry name" value="Glutaredoxin"/>
    <property type="match status" value="1"/>
</dbReference>
<dbReference type="AlphaFoldDB" id="A0A157SDP6"/>
<organism evidence="3 4">
    <name type="scientific">Bordetella ansorpii</name>
    <dbReference type="NCBI Taxonomy" id="288768"/>
    <lineage>
        <taxon>Bacteria</taxon>
        <taxon>Pseudomonadati</taxon>
        <taxon>Pseudomonadota</taxon>
        <taxon>Betaproteobacteria</taxon>
        <taxon>Burkholderiales</taxon>
        <taxon>Alcaligenaceae</taxon>
        <taxon>Bordetella</taxon>
    </lineage>
</organism>
<sequence>MTQPTLYGLAKCSTCVKARDWLDAKGIAHTFVDYRDHPVPAATLKEWADKVGGWEKLVNRASMTWRGLTDEQKGASTDRQWSALIAGYPALVRRPVTVTPDGEVTVGFSEKRYGERFA</sequence>
<dbReference type="PANTHER" id="PTHR30041">
    <property type="entry name" value="ARSENATE REDUCTASE"/>
    <property type="match status" value="1"/>
</dbReference>
<dbReference type="NCBIfam" id="TIGR01617">
    <property type="entry name" value="arsC_related"/>
    <property type="match status" value="1"/>
</dbReference>